<dbReference type="RefSeq" id="XP_031025567.1">
    <property type="nucleotide sequence ID" value="XM_031168548.1"/>
</dbReference>
<dbReference type="GO" id="GO:0007189">
    <property type="term" value="P:adenylate cyclase-activating G protein-coupled receptor signaling pathway"/>
    <property type="evidence" value="ECO:0007669"/>
    <property type="project" value="TreeGrafter"/>
</dbReference>
<feature type="transmembrane region" description="Helical" evidence="6">
    <location>
        <begin position="231"/>
        <end position="251"/>
    </location>
</feature>
<dbReference type="AlphaFoldDB" id="A0A507C728"/>
<dbReference type="GO" id="GO:0004930">
    <property type="term" value="F:G protein-coupled receptor activity"/>
    <property type="evidence" value="ECO:0007669"/>
    <property type="project" value="TreeGrafter"/>
</dbReference>
<evidence type="ECO:0000256" key="5">
    <source>
        <dbReference type="SAM" id="MobiDB-lite"/>
    </source>
</evidence>
<feature type="compositionally biased region" description="Basic and acidic residues" evidence="5">
    <location>
        <begin position="302"/>
        <end position="312"/>
    </location>
</feature>
<evidence type="ECO:0000313" key="9">
    <source>
        <dbReference type="Proteomes" id="UP000319731"/>
    </source>
</evidence>
<dbReference type="EMBL" id="QEAO01000011">
    <property type="protein sequence ID" value="TPX34929.1"/>
    <property type="molecule type" value="Genomic_DNA"/>
</dbReference>
<comment type="caution">
    <text evidence="8">The sequence shown here is derived from an EMBL/GenBank/DDBJ whole genome shotgun (WGS) entry which is preliminary data.</text>
</comment>
<sequence length="346" mass="37667">MGFSDPQLMSLHVTVQITSLLSLIASSVVIYHILFKNPRKDHNRITLLLAVSDFFTSLATVFAQYPVNGALSNTDGTASSICIAQGWAIQTFYIASALWNSAMAVNVLLVLSFRYSIDDLPKLDLMYSAIIFSVTLITSSVLAAVGAYGDATLWCWIVPSRSDLRIGVFYIPLIIMFLFDLAIYIQIGVTLWNSQRKIRNSVGIVPSPLSTRVGRTSTNGSDDIRDPVARFVSKVALFICGFFVILAPASLNRILNLAGITSFGFFYAQALTQPLSGVVTFAVYFSRRGGGAPANSGSSDTMSHRQTGEIKRANSNYELHRSTSTFYAPERMGSVALNGSHQSLVA</sequence>
<dbReference type="Gene3D" id="1.20.1070.10">
    <property type="entry name" value="Rhodopsin 7-helix transmembrane proteins"/>
    <property type="match status" value="1"/>
</dbReference>
<evidence type="ECO:0000256" key="3">
    <source>
        <dbReference type="ARBA" id="ARBA00022989"/>
    </source>
</evidence>
<feature type="transmembrane region" description="Helical" evidence="6">
    <location>
        <begin position="87"/>
        <end position="113"/>
    </location>
</feature>
<feature type="transmembrane region" description="Helical" evidence="6">
    <location>
        <begin position="169"/>
        <end position="192"/>
    </location>
</feature>
<gene>
    <name evidence="8" type="ORF">SmJEL517_g02620</name>
</gene>
<keyword evidence="2 6" id="KW-0812">Transmembrane</keyword>
<proteinExistence type="predicted"/>
<dbReference type="PANTHER" id="PTHR23112:SF0">
    <property type="entry name" value="TRANSMEMBRANE PROTEIN 116"/>
    <property type="match status" value="1"/>
</dbReference>
<dbReference type="SUPFAM" id="SSF81321">
    <property type="entry name" value="Family A G protein-coupled receptor-like"/>
    <property type="match status" value="1"/>
</dbReference>
<feature type="domain" description="G-protein coupled receptors family 2 profile 2" evidence="7">
    <location>
        <begin position="8"/>
        <end position="288"/>
    </location>
</feature>
<evidence type="ECO:0000259" key="7">
    <source>
        <dbReference type="PROSITE" id="PS50261"/>
    </source>
</evidence>
<keyword evidence="4 6" id="KW-0472">Membrane</keyword>
<dbReference type="InterPro" id="IPR017981">
    <property type="entry name" value="GPCR_2-like_7TM"/>
</dbReference>
<evidence type="ECO:0000256" key="2">
    <source>
        <dbReference type="ARBA" id="ARBA00022692"/>
    </source>
</evidence>
<dbReference type="OrthoDB" id="2122879at2759"/>
<feature type="transmembrane region" description="Helical" evidence="6">
    <location>
        <begin position="13"/>
        <end position="35"/>
    </location>
</feature>
<feature type="transmembrane region" description="Helical" evidence="6">
    <location>
        <begin position="263"/>
        <end position="285"/>
    </location>
</feature>
<feature type="region of interest" description="Disordered" evidence="5">
    <location>
        <begin position="291"/>
        <end position="314"/>
    </location>
</feature>
<dbReference type="GeneID" id="42003845"/>
<name>A0A507C728_9FUNG</name>
<dbReference type="Proteomes" id="UP000319731">
    <property type="component" value="Unassembled WGS sequence"/>
</dbReference>
<keyword evidence="3 6" id="KW-1133">Transmembrane helix</keyword>
<dbReference type="GO" id="GO:0007166">
    <property type="term" value="P:cell surface receptor signaling pathway"/>
    <property type="evidence" value="ECO:0007669"/>
    <property type="project" value="InterPro"/>
</dbReference>
<organism evidence="8 9">
    <name type="scientific">Synchytrium microbalum</name>
    <dbReference type="NCBI Taxonomy" id="1806994"/>
    <lineage>
        <taxon>Eukaryota</taxon>
        <taxon>Fungi</taxon>
        <taxon>Fungi incertae sedis</taxon>
        <taxon>Chytridiomycota</taxon>
        <taxon>Chytridiomycota incertae sedis</taxon>
        <taxon>Chytridiomycetes</taxon>
        <taxon>Synchytriales</taxon>
        <taxon>Synchytriaceae</taxon>
        <taxon>Synchytrium</taxon>
    </lineage>
</organism>
<protein>
    <recommendedName>
        <fullName evidence="7">G-protein coupled receptors family 2 profile 2 domain-containing protein</fullName>
    </recommendedName>
</protein>
<dbReference type="PROSITE" id="PS50261">
    <property type="entry name" value="G_PROTEIN_RECEP_F2_4"/>
    <property type="match status" value="1"/>
</dbReference>
<comment type="subcellular location">
    <subcellularLocation>
        <location evidence="1">Membrane</location>
        <topology evidence="1">Multi-pass membrane protein</topology>
    </subcellularLocation>
</comment>
<evidence type="ECO:0000256" key="4">
    <source>
        <dbReference type="ARBA" id="ARBA00023136"/>
    </source>
</evidence>
<accession>A0A507C728</accession>
<reference evidence="8 9" key="1">
    <citation type="journal article" date="2019" name="Sci. Rep.">
        <title>Comparative genomics of chytrid fungi reveal insights into the obligate biotrophic and pathogenic lifestyle of Synchytrium endobioticum.</title>
        <authorList>
            <person name="van de Vossenberg B.T.L.H."/>
            <person name="Warris S."/>
            <person name="Nguyen H.D.T."/>
            <person name="van Gent-Pelzer M.P.E."/>
            <person name="Joly D.L."/>
            <person name="van de Geest H.C."/>
            <person name="Bonants P.J.M."/>
            <person name="Smith D.S."/>
            <person name="Levesque C.A."/>
            <person name="van der Lee T.A.J."/>
        </authorList>
    </citation>
    <scope>NUCLEOTIDE SEQUENCE [LARGE SCALE GENOMIC DNA]</scope>
    <source>
        <strain evidence="8 9">JEL517</strain>
    </source>
</reference>
<evidence type="ECO:0000256" key="6">
    <source>
        <dbReference type="SAM" id="Phobius"/>
    </source>
</evidence>
<evidence type="ECO:0000256" key="1">
    <source>
        <dbReference type="ARBA" id="ARBA00004141"/>
    </source>
</evidence>
<dbReference type="STRING" id="1806994.A0A507C728"/>
<feature type="transmembrane region" description="Helical" evidence="6">
    <location>
        <begin position="47"/>
        <end position="67"/>
    </location>
</feature>
<evidence type="ECO:0000313" key="8">
    <source>
        <dbReference type="EMBL" id="TPX34929.1"/>
    </source>
</evidence>
<dbReference type="Pfam" id="PF05462">
    <property type="entry name" value="Dicty_CAR"/>
    <property type="match status" value="1"/>
</dbReference>
<dbReference type="PANTHER" id="PTHR23112">
    <property type="entry name" value="G PROTEIN-COUPLED RECEPTOR 157-RELATED"/>
    <property type="match status" value="1"/>
</dbReference>
<feature type="transmembrane region" description="Helical" evidence="6">
    <location>
        <begin position="125"/>
        <end position="149"/>
    </location>
</feature>
<dbReference type="GO" id="GO:0005886">
    <property type="term" value="C:plasma membrane"/>
    <property type="evidence" value="ECO:0007669"/>
    <property type="project" value="TreeGrafter"/>
</dbReference>
<keyword evidence="9" id="KW-1185">Reference proteome</keyword>